<dbReference type="InterPro" id="IPR002181">
    <property type="entry name" value="Fibrinogen_a/b/g_C_dom"/>
</dbReference>
<dbReference type="Proteomes" id="UP000095280">
    <property type="component" value="Unplaced"/>
</dbReference>
<feature type="compositionally biased region" description="Low complexity" evidence="1">
    <location>
        <begin position="682"/>
        <end position="700"/>
    </location>
</feature>
<organism evidence="3 4">
    <name type="scientific">Macrostomum lignano</name>
    <dbReference type="NCBI Taxonomy" id="282301"/>
    <lineage>
        <taxon>Eukaryota</taxon>
        <taxon>Metazoa</taxon>
        <taxon>Spiralia</taxon>
        <taxon>Lophotrochozoa</taxon>
        <taxon>Platyhelminthes</taxon>
        <taxon>Rhabditophora</taxon>
        <taxon>Macrostomorpha</taxon>
        <taxon>Macrostomida</taxon>
        <taxon>Macrostomidae</taxon>
        <taxon>Macrostomum</taxon>
    </lineage>
</organism>
<name>A0A1I8FPN6_9PLAT</name>
<evidence type="ECO:0000259" key="2">
    <source>
        <dbReference type="Pfam" id="PF00147"/>
    </source>
</evidence>
<sequence>QREQQQQQQQQQTQQQRQSKSQGTIRSWCHASIADSGSCGLGRCYSCCHLVSQLVQMLLLPCCRPGQTSSWRGGAAGGVGGEFGSVFDDGPTVGGSPPCEPLHEVLLLKLQEDRVGEAKGERRDVPDRLSDGCWRPGPSWGVTYLVLDASSAFSRIPELSRTPTSKFTLRDSNKYFVCAKVTEEPTKVATLCTAIGETAYTVLRNLCQPDKVSERQPLLHCNFGTALEERLRDQAVFGLRNDAIAQKLPGISKLTYALMVATVSSMEAAQRYASEIAPEHWRRAQAISKDVGSGQTRKHERPQLLTRCLASPPPTPAAAVRQLRWPSRSTKLQIPRCKCHALREDRRHQNVCRSGQVKQLDSAVSCVDAGSDSTSAAGSTRTSQPGLSSGDLDRPDPLTVTLVSARTGRRCWVTTNGVHLFVTNILITGKNSGAAQTEPDQSCWQRSKEAGLRLNRSKCPVLSREYSRRKYSRRSTSVDLRLGLSNRRAWVLKAVCQTRSQAVQNAHGKKTLASCAPSSAKMSRSLHLTRPKVHFFFYLFFGRARASGPWHRASDGARLPEEVHTATQFFENCPLGSGLGHPEAQRICVMSGRGRRSARWAALRSQLLYCSTTPISAGPADAIARQQTVTGSSRRQRSMHSPKTDQGRFAETGDLQRPTPGRLFRTETWRPAPGPGDGIVKPAAGSPPGGTPSEPGHEPGVSSGRKPLAKVVPNMRQIMPRLPGRKLRPLDATAAADIAPGRSDTHCAIQCAAAGRSACSATAFVSGSRSAFSLLPGMRLCRDCSWKPRVSNPLKGAGPSNENDSATRSTVGWSAKNPRTDWKHAQAPESGSCHLVRMCCTSASTPASPWENASTNYTMTFDKYLSGSSNTTSDSLFYHKGMQFSTMDRDNDQHSSVFCFFGGNGGCILHTCRCRANLELAGAADVSNYRLYYGIKQARTLFCSSNNLLRPHLPLINDCRCSFILPTQPRSSLHLFSVAEPRQVMEEQNRRSFGRRRRNRTIFSERPIGRSWSDCSPDHYPDVNHQGAAGGQEFSWREERVEA</sequence>
<feature type="region of interest" description="Disordered" evidence="1">
    <location>
        <begin position="371"/>
        <end position="396"/>
    </location>
</feature>
<feature type="domain" description="Fibrinogen C-terminal" evidence="2">
    <location>
        <begin position="851"/>
        <end position="913"/>
    </location>
</feature>
<proteinExistence type="predicted"/>
<dbReference type="InterPro" id="IPR014716">
    <property type="entry name" value="Fibrinogen_a/b/g_C_1"/>
</dbReference>
<dbReference type="SUPFAM" id="SSF56496">
    <property type="entry name" value="Fibrinogen C-terminal domain-like"/>
    <property type="match status" value="1"/>
</dbReference>
<feature type="region of interest" description="Disordered" evidence="1">
    <location>
        <begin position="1011"/>
        <end position="1043"/>
    </location>
</feature>
<keyword evidence="3" id="KW-1185">Reference proteome</keyword>
<evidence type="ECO:0000313" key="4">
    <source>
        <dbReference type="WBParaSite" id="maker-unitig_43312-snap-gene-0.2-mRNA-1"/>
    </source>
</evidence>
<dbReference type="Pfam" id="PF00147">
    <property type="entry name" value="Fibrinogen_C"/>
    <property type="match status" value="1"/>
</dbReference>
<evidence type="ECO:0000256" key="1">
    <source>
        <dbReference type="SAM" id="MobiDB-lite"/>
    </source>
</evidence>
<feature type="compositionally biased region" description="Polar residues" evidence="1">
    <location>
        <begin position="800"/>
        <end position="812"/>
    </location>
</feature>
<feature type="region of interest" description="Disordered" evidence="1">
    <location>
        <begin position="792"/>
        <end position="822"/>
    </location>
</feature>
<dbReference type="InterPro" id="IPR036056">
    <property type="entry name" value="Fibrinogen-like_C"/>
</dbReference>
<evidence type="ECO:0000313" key="3">
    <source>
        <dbReference type="Proteomes" id="UP000095280"/>
    </source>
</evidence>
<reference evidence="4" key="1">
    <citation type="submission" date="2016-11" db="UniProtKB">
        <authorList>
            <consortium name="WormBaseParasite"/>
        </authorList>
    </citation>
    <scope>IDENTIFICATION</scope>
</reference>
<feature type="compositionally biased region" description="Low complexity" evidence="1">
    <location>
        <begin position="371"/>
        <end position="383"/>
    </location>
</feature>
<accession>A0A1I8FPN6</accession>
<feature type="region of interest" description="Disordered" evidence="1">
    <location>
        <begin position="625"/>
        <end position="707"/>
    </location>
</feature>
<protein>
    <submittedName>
        <fullName evidence="4">Fibrinogen C-terminal domain-containing protein</fullName>
    </submittedName>
</protein>
<dbReference type="Gene3D" id="3.90.215.10">
    <property type="entry name" value="Gamma Fibrinogen, chain A, domain 1"/>
    <property type="match status" value="1"/>
</dbReference>
<dbReference type="AlphaFoldDB" id="A0A1I8FPN6"/>
<dbReference type="WBParaSite" id="maker-unitig_43312-snap-gene-0.2-mRNA-1">
    <property type="protein sequence ID" value="maker-unitig_43312-snap-gene-0.2-mRNA-1"/>
    <property type="gene ID" value="maker-unitig_43312-snap-gene-0.2"/>
</dbReference>